<dbReference type="GO" id="GO:0008168">
    <property type="term" value="F:methyltransferase activity"/>
    <property type="evidence" value="ECO:0007669"/>
    <property type="project" value="UniProtKB-KW"/>
</dbReference>
<organism evidence="1 2">
    <name type="scientific">Zongyangia hominis</name>
    <dbReference type="NCBI Taxonomy" id="2763677"/>
    <lineage>
        <taxon>Bacteria</taxon>
        <taxon>Bacillati</taxon>
        <taxon>Bacillota</taxon>
        <taxon>Clostridia</taxon>
        <taxon>Eubacteriales</taxon>
        <taxon>Oscillospiraceae</taxon>
        <taxon>Zongyangia</taxon>
    </lineage>
</organism>
<name>A0A926IAM2_9FIRM</name>
<sequence>MESILESAKHLIRPSIRPDSTVADFTMGNGNDTLFLAGLVPQGKVYAFDIQPQALENTRALLEREGMAARADLILDSHHRADQYIPGEIDAGMFNLGYLPYGDHKVTTQLATTLEAVERALALLSKGGCLLIVVYPGHPEGQREGESLTQWAAGLDKKRYDALLHRLINVPECPFILALWRRK</sequence>
<proteinExistence type="predicted"/>
<dbReference type="Pfam" id="PF06962">
    <property type="entry name" value="rRNA_methylase"/>
    <property type="match status" value="1"/>
</dbReference>
<dbReference type="AlphaFoldDB" id="A0A926IAM2"/>
<dbReference type="RefSeq" id="WP_262397457.1">
    <property type="nucleotide sequence ID" value="NZ_JACRTC010000003.1"/>
</dbReference>
<dbReference type="Proteomes" id="UP000660861">
    <property type="component" value="Unassembled WGS sequence"/>
</dbReference>
<evidence type="ECO:0000313" key="1">
    <source>
        <dbReference type="EMBL" id="MBC8570361.1"/>
    </source>
</evidence>
<evidence type="ECO:0000313" key="2">
    <source>
        <dbReference type="Proteomes" id="UP000660861"/>
    </source>
</evidence>
<dbReference type="GO" id="GO:0032259">
    <property type="term" value="P:methylation"/>
    <property type="evidence" value="ECO:0007669"/>
    <property type="project" value="UniProtKB-KW"/>
</dbReference>
<keyword evidence="1" id="KW-0489">Methyltransferase</keyword>
<dbReference type="PANTHER" id="PTHR35276:SF1">
    <property type="entry name" value="TRNA (MNM(5)S(2)U34)-METHYLTRANSFERASE, CHLOROPLASTIC"/>
    <property type="match status" value="1"/>
</dbReference>
<keyword evidence="1" id="KW-0808">Transferase</keyword>
<reference evidence="1" key="1">
    <citation type="submission" date="2020-08" db="EMBL/GenBank/DDBJ databases">
        <title>Genome public.</title>
        <authorList>
            <person name="Liu C."/>
            <person name="Sun Q."/>
        </authorList>
    </citation>
    <scope>NUCLEOTIDE SEQUENCE</scope>
    <source>
        <strain evidence="1">NSJ-54</strain>
    </source>
</reference>
<dbReference type="InterPro" id="IPR010719">
    <property type="entry name" value="MnmM_MeTrfase"/>
</dbReference>
<keyword evidence="2" id="KW-1185">Reference proteome</keyword>
<dbReference type="SUPFAM" id="SSF53335">
    <property type="entry name" value="S-adenosyl-L-methionine-dependent methyltransferases"/>
    <property type="match status" value="1"/>
</dbReference>
<comment type="caution">
    <text evidence="1">The sequence shown here is derived from an EMBL/GenBank/DDBJ whole genome shotgun (WGS) entry which is preliminary data.</text>
</comment>
<accession>A0A926IAM2</accession>
<dbReference type="PANTHER" id="PTHR35276">
    <property type="entry name" value="S-ADENOSYL-L-METHIONINE-DEPENDENT METHYLTRANSFERASES SUPERFAMILY PROTEIN"/>
    <property type="match status" value="1"/>
</dbReference>
<dbReference type="Gene3D" id="3.40.50.150">
    <property type="entry name" value="Vaccinia Virus protein VP39"/>
    <property type="match status" value="1"/>
</dbReference>
<dbReference type="EMBL" id="JACRTC010000003">
    <property type="protein sequence ID" value="MBC8570361.1"/>
    <property type="molecule type" value="Genomic_DNA"/>
</dbReference>
<protein>
    <submittedName>
        <fullName evidence="1">Class I SAM-dependent methyltransferase</fullName>
    </submittedName>
</protein>
<dbReference type="InterPro" id="IPR029063">
    <property type="entry name" value="SAM-dependent_MTases_sf"/>
</dbReference>
<gene>
    <name evidence="1" type="ORF">H8709_05905</name>
</gene>